<evidence type="ECO:0000256" key="4">
    <source>
        <dbReference type="ARBA" id="ARBA00022679"/>
    </source>
</evidence>
<keyword evidence="7 10" id="KW-1208">Phospholipid metabolism</keyword>
<dbReference type="Gene3D" id="3.40.718.10">
    <property type="entry name" value="Isopropylmalate Dehydrogenase"/>
    <property type="match status" value="1"/>
</dbReference>
<dbReference type="PANTHER" id="PTHR30100:SF1">
    <property type="entry name" value="PHOSPHATE ACYLTRANSFERASE"/>
    <property type="match status" value="1"/>
</dbReference>
<evidence type="ECO:0000256" key="6">
    <source>
        <dbReference type="ARBA" id="ARBA00023209"/>
    </source>
</evidence>
<comment type="similarity">
    <text evidence="10">Belongs to the PlsX family.</text>
</comment>
<comment type="caution">
    <text evidence="11">The sequence shown here is derived from an EMBL/GenBank/DDBJ whole genome shotgun (WGS) entry which is preliminary data.</text>
</comment>
<gene>
    <name evidence="10" type="primary">plsX</name>
    <name evidence="11" type="ORF">LLY24_12155</name>
</gene>
<evidence type="ECO:0000256" key="3">
    <source>
        <dbReference type="ARBA" id="ARBA00022516"/>
    </source>
</evidence>
<dbReference type="InterPro" id="IPR012281">
    <property type="entry name" value="Phospholipid_synth_PlsX-like"/>
</dbReference>
<dbReference type="PIRSF" id="PIRSF002465">
    <property type="entry name" value="Phsphlp_syn_PlsX"/>
    <property type="match status" value="1"/>
</dbReference>
<evidence type="ECO:0000313" key="12">
    <source>
        <dbReference type="Proteomes" id="UP001165542"/>
    </source>
</evidence>
<evidence type="ECO:0000313" key="11">
    <source>
        <dbReference type="EMBL" id="MCS2610067.1"/>
    </source>
</evidence>
<keyword evidence="5 10" id="KW-0443">Lipid metabolism</keyword>
<comment type="catalytic activity">
    <reaction evidence="1 10">
        <text>a fatty acyl-[ACP] + phosphate = an acyl phosphate + holo-[ACP]</text>
        <dbReference type="Rhea" id="RHEA:42292"/>
        <dbReference type="Rhea" id="RHEA-COMP:9685"/>
        <dbReference type="Rhea" id="RHEA-COMP:14125"/>
        <dbReference type="ChEBI" id="CHEBI:43474"/>
        <dbReference type="ChEBI" id="CHEBI:59918"/>
        <dbReference type="ChEBI" id="CHEBI:64479"/>
        <dbReference type="ChEBI" id="CHEBI:138651"/>
        <dbReference type="EC" id="2.3.1.274"/>
    </reaction>
</comment>
<evidence type="ECO:0000256" key="2">
    <source>
        <dbReference type="ARBA" id="ARBA00022490"/>
    </source>
</evidence>
<comment type="pathway">
    <text evidence="10">Lipid metabolism; phospholipid metabolism.</text>
</comment>
<keyword evidence="6 10" id="KW-0594">Phospholipid biosynthesis</keyword>
<keyword evidence="12" id="KW-1185">Reference proteome</keyword>
<dbReference type="Pfam" id="PF02504">
    <property type="entry name" value="FA_synthesis"/>
    <property type="match status" value="1"/>
</dbReference>
<accession>A0ABT2EEP9</accession>
<keyword evidence="2 10" id="KW-0963">Cytoplasm</keyword>
<keyword evidence="4 10" id="KW-0808">Transferase</keyword>
<dbReference type="InterPro" id="IPR003664">
    <property type="entry name" value="FA_synthesis"/>
</dbReference>
<dbReference type="EC" id="2.3.1.274" evidence="8 10"/>
<protein>
    <recommendedName>
        <fullName evidence="8 10">Phosphate acyltransferase</fullName>
        <ecNumber evidence="8 10">2.3.1.274</ecNumber>
    </recommendedName>
    <alternativeName>
        <fullName evidence="10">Acyl-ACP phosphotransacylase</fullName>
    </alternativeName>
    <alternativeName>
        <fullName evidence="10">Acyl-[acyl-carrier-protein]--phosphate acyltransferase</fullName>
    </alternativeName>
    <alternativeName>
        <fullName evidence="10">Phosphate-acyl-ACP acyltransferase</fullName>
    </alternativeName>
</protein>
<evidence type="ECO:0000256" key="7">
    <source>
        <dbReference type="ARBA" id="ARBA00023264"/>
    </source>
</evidence>
<evidence type="ECO:0000256" key="8">
    <source>
        <dbReference type="ARBA" id="ARBA00024069"/>
    </source>
</evidence>
<organism evidence="11 12">
    <name type="scientific">Halomonas dongshanensis</name>
    <dbReference type="NCBI Taxonomy" id="2890835"/>
    <lineage>
        <taxon>Bacteria</taxon>
        <taxon>Pseudomonadati</taxon>
        <taxon>Pseudomonadota</taxon>
        <taxon>Gammaproteobacteria</taxon>
        <taxon>Oceanospirillales</taxon>
        <taxon>Halomonadaceae</taxon>
        <taxon>Halomonas</taxon>
    </lineage>
</organism>
<evidence type="ECO:0000256" key="10">
    <source>
        <dbReference type="HAMAP-Rule" id="MF_00019"/>
    </source>
</evidence>
<dbReference type="HAMAP" id="MF_00019">
    <property type="entry name" value="PlsX"/>
    <property type="match status" value="1"/>
</dbReference>
<dbReference type="PANTHER" id="PTHR30100">
    <property type="entry name" value="FATTY ACID/PHOSPHOLIPID SYNTHESIS PROTEIN PLSX"/>
    <property type="match status" value="1"/>
</dbReference>
<comment type="function">
    <text evidence="10">Catalyzes the reversible formation of acyl-phosphate (acyl-PO(4)) from acyl-[acyl-carrier-protein] (acyl-ACP). This enzyme utilizes acyl-ACP as fatty acyl donor, but not acyl-CoA.</text>
</comment>
<reference evidence="11" key="1">
    <citation type="submission" date="2021-11" db="EMBL/GenBank/DDBJ databases">
        <title>Halomonas sp., isolated from a coastal aquaculture zone in Dongshan Bay.</title>
        <authorList>
            <person name="Lin W."/>
        </authorList>
    </citation>
    <scope>NUCLEOTIDE SEQUENCE</scope>
    <source>
        <strain evidence="11">Yzlin-01</strain>
    </source>
</reference>
<keyword evidence="11" id="KW-0012">Acyltransferase</keyword>
<proteinExistence type="inferred from homology"/>
<dbReference type="GO" id="GO:0016746">
    <property type="term" value="F:acyltransferase activity"/>
    <property type="evidence" value="ECO:0007669"/>
    <property type="project" value="UniProtKB-KW"/>
</dbReference>
<sequence>MRLAIDVMGGDQGPGVIVQGAAQAVLAHAELELDLFGPRQHLDAEISRLPQPLAAAASRLKLCDAPSVVRQDATAAWALRRGQQSSMCAMLRSVAEGRAAAGVSAGNTAALVALSRRELGMLAGMSRPAISTALPARAGGRCYLLDLGANIDLPAERLVDFAFLGAAMVACVDGVGRPRVALLNVGAEATKGNVCVREADRLLRKAVACEAVSGKWREIDYPAFERPDFDYVGYVEGGDIFSGGVDVVVCDGFVGNAVLKSSEGLTRMLVERVQMAFESTLGGRLASLLARPVLKRLKQELDPVRYNGASLLGLKGIVVKSHGSTPAVGFYYAIRRAMREVEQNLPARMAASWSRR</sequence>
<name>A0ABT2EEP9_9GAMM</name>
<dbReference type="SUPFAM" id="SSF53659">
    <property type="entry name" value="Isocitrate/Isopropylmalate dehydrogenase-like"/>
    <property type="match status" value="1"/>
</dbReference>
<evidence type="ECO:0000256" key="5">
    <source>
        <dbReference type="ARBA" id="ARBA00023098"/>
    </source>
</evidence>
<comment type="subcellular location">
    <subcellularLocation>
        <location evidence="10">Cytoplasm</location>
    </subcellularLocation>
    <text evidence="10">Associated with the membrane possibly through PlsY.</text>
</comment>
<comment type="subunit">
    <text evidence="9 10">Homodimer. Probably interacts with PlsY.</text>
</comment>
<evidence type="ECO:0000256" key="1">
    <source>
        <dbReference type="ARBA" id="ARBA00001232"/>
    </source>
</evidence>
<keyword evidence="3 10" id="KW-0444">Lipid biosynthesis</keyword>
<dbReference type="RefSeq" id="WP_259036567.1">
    <property type="nucleotide sequence ID" value="NZ_JAJISC010000005.1"/>
</dbReference>
<evidence type="ECO:0000256" key="9">
    <source>
        <dbReference type="ARBA" id="ARBA00046608"/>
    </source>
</evidence>
<dbReference type="Proteomes" id="UP001165542">
    <property type="component" value="Unassembled WGS sequence"/>
</dbReference>
<dbReference type="EMBL" id="JAJISC010000005">
    <property type="protein sequence ID" value="MCS2610067.1"/>
    <property type="molecule type" value="Genomic_DNA"/>
</dbReference>